<evidence type="ECO:0000259" key="2">
    <source>
        <dbReference type="PROSITE" id="PS50003"/>
    </source>
</evidence>
<evidence type="ECO:0000256" key="1">
    <source>
        <dbReference type="SAM" id="MobiDB-lite"/>
    </source>
</evidence>
<protein>
    <recommendedName>
        <fullName evidence="2">PH domain-containing protein</fullName>
    </recommendedName>
</protein>
<reference evidence="3 4" key="3">
    <citation type="journal article" date="2015" name="Genome Announc.">
        <title>Draft Genome Sequence of the Archiascomycetous Yeast Saitoella complicata.</title>
        <authorList>
            <person name="Yamauchi K."/>
            <person name="Kondo S."/>
            <person name="Hamamoto M."/>
            <person name="Takahashi Y."/>
            <person name="Ogura Y."/>
            <person name="Hayashi T."/>
            <person name="Nishida H."/>
        </authorList>
    </citation>
    <scope>NUCLEOTIDE SEQUENCE [LARGE SCALE GENOMIC DNA]</scope>
    <source>
        <strain evidence="3 4">NRRL Y-17804</strain>
    </source>
</reference>
<dbReference type="Pfam" id="PF00169">
    <property type="entry name" value="PH"/>
    <property type="match status" value="2"/>
</dbReference>
<dbReference type="InterPro" id="IPR051707">
    <property type="entry name" value="PI-Interact_SigTrans_Reg"/>
</dbReference>
<dbReference type="RefSeq" id="XP_019026254.1">
    <property type="nucleotide sequence ID" value="XM_019166194.1"/>
</dbReference>
<reference evidence="3 4" key="2">
    <citation type="journal article" date="2014" name="J. Gen. Appl. Microbiol.">
        <title>The early diverging ascomycetous budding yeast Saitoella complicata has three histone deacetylases belonging to the Clr6, Hos2, and Rpd3 lineages.</title>
        <authorList>
            <person name="Nishida H."/>
            <person name="Matsumoto T."/>
            <person name="Kondo S."/>
            <person name="Hamamoto M."/>
            <person name="Yoshikawa H."/>
        </authorList>
    </citation>
    <scope>NUCLEOTIDE SEQUENCE [LARGE SCALE GENOMIC DNA]</scope>
    <source>
        <strain evidence="3 4">NRRL Y-17804</strain>
    </source>
</reference>
<dbReference type="InterPro" id="IPR011993">
    <property type="entry name" value="PH-like_dom_sf"/>
</dbReference>
<dbReference type="SUPFAM" id="SSF50729">
    <property type="entry name" value="PH domain-like"/>
    <property type="match status" value="2"/>
</dbReference>
<evidence type="ECO:0000313" key="3">
    <source>
        <dbReference type="EMBL" id="GAO49999.1"/>
    </source>
</evidence>
<gene>
    <name evidence="3" type="ORF">G7K_4134-t1</name>
</gene>
<dbReference type="AlphaFoldDB" id="A0A0E9NJI1"/>
<feature type="region of interest" description="Disordered" evidence="1">
    <location>
        <begin position="176"/>
        <end position="234"/>
    </location>
</feature>
<sequence length="381" mass="42583">MSPPTSMTIQPPAPTLADESLIKTGYLYKKSHKSHLPSLSSSWQRRWFVLRPQALTYYHDSSEYKTLHIIPTDDIDAVAPMNDKKGKREGVLAVFTVERIYYLQVPSEESAGVEEWVDAIRYAATRAQRAGVQEDGESMVMGQRGRNGSTVSGLVESDTFTAPSTITPGVYAEENRDLPHSHQSGGYMSNTTASSIHSLGSSPNSNHGYISPDTDNEPMATPIHPTGDPSHSTENLATIKRERRLTTSEEEENNKLLMQGYVAVHKTGPHLPGLPKSHPKRWVVLRGSSLAIYKDDEEYKALRIIPLHEIHDAVEYEGSKRRREEGKGGRGMYWLCVITSEKAWRFGVPSEELLIRWLASFKAGIEARDRRAALNDLQEAK</sequence>
<proteinExistence type="predicted"/>
<dbReference type="OMA" id="SWKPAYL"/>
<dbReference type="EMBL" id="BACD03000028">
    <property type="protein sequence ID" value="GAO49999.1"/>
    <property type="molecule type" value="Genomic_DNA"/>
</dbReference>
<feature type="domain" description="PH" evidence="2">
    <location>
        <begin position="255"/>
        <end position="366"/>
    </location>
</feature>
<keyword evidence="4" id="KW-1185">Reference proteome</keyword>
<reference evidence="3 4" key="1">
    <citation type="journal article" date="2011" name="J. Gen. Appl. Microbiol.">
        <title>Draft genome sequencing of the enigmatic yeast Saitoella complicata.</title>
        <authorList>
            <person name="Nishida H."/>
            <person name="Hamamoto M."/>
            <person name="Sugiyama J."/>
        </authorList>
    </citation>
    <scope>NUCLEOTIDE SEQUENCE [LARGE SCALE GENOMIC DNA]</scope>
    <source>
        <strain evidence="3 4">NRRL Y-17804</strain>
    </source>
</reference>
<dbReference type="STRING" id="698492.A0A0E9NJI1"/>
<dbReference type="PROSITE" id="PS50003">
    <property type="entry name" value="PH_DOMAIN"/>
    <property type="match status" value="2"/>
</dbReference>
<dbReference type="OrthoDB" id="2157866at2759"/>
<dbReference type="PANTHER" id="PTHR14336">
    <property type="entry name" value="TANDEM PH DOMAIN CONTAINING PROTEIN"/>
    <property type="match status" value="1"/>
</dbReference>
<comment type="caution">
    <text evidence="3">The sequence shown here is derived from an EMBL/GenBank/DDBJ whole genome shotgun (WGS) entry which is preliminary data.</text>
</comment>
<feature type="compositionally biased region" description="Polar residues" evidence="1">
    <location>
        <begin position="181"/>
        <end position="208"/>
    </location>
</feature>
<dbReference type="Gene3D" id="2.30.29.30">
    <property type="entry name" value="Pleckstrin-homology domain (PH domain)/Phosphotyrosine-binding domain (PTB)"/>
    <property type="match status" value="2"/>
</dbReference>
<dbReference type="InterPro" id="IPR001849">
    <property type="entry name" value="PH_domain"/>
</dbReference>
<accession>A0A0E9NJI1</accession>
<feature type="region of interest" description="Disordered" evidence="1">
    <location>
        <begin position="133"/>
        <end position="154"/>
    </location>
</feature>
<dbReference type="SMART" id="SM00233">
    <property type="entry name" value="PH"/>
    <property type="match status" value="2"/>
</dbReference>
<dbReference type="Proteomes" id="UP000033140">
    <property type="component" value="Unassembled WGS sequence"/>
</dbReference>
<feature type="domain" description="PH" evidence="2">
    <location>
        <begin position="20"/>
        <end position="125"/>
    </location>
</feature>
<evidence type="ECO:0000313" key="4">
    <source>
        <dbReference type="Proteomes" id="UP000033140"/>
    </source>
</evidence>
<organism evidence="3 4">
    <name type="scientific">Saitoella complicata (strain BCRC 22490 / CBS 7301 / JCM 7358 / NBRC 10748 / NRRL Y-17804)</name>
    <dbReference type="NCBI Taxonomy" id="698492"/>
    <lineage>
        <taxon>Eukaryota</taxon>
        <taxon>Fungi</taxon>
        <taxon>Dikarya</taxon>
        <taxon>Ascomycota</taxon>
        <taxon>Taphrinomycotina</taxon>
        <taxon>Taphrinomycotina incertae sedis</taxon>
        <taxon>Saitoella</taxon>
    </lineage>
</organism>
<name>A0A0E9NJI1_SAICN</name>